<dbReference type="EMBL" id="LJIJ01000087">
    <property type="protein sequence ID" value="ODN03098.1"/>
    <property type="molecule type" value="Genomic_DNA"/>
</dbReference>
<feature type="transmembrane region" description="Helical" evidence="7">
    <location>
        <begin position="12"/>
        <end position="36"/>
    </location>
</feature>
<dbReference type="AlphaFoldDB" id="A0A1D2NCW5"/>
<dbReference type="OrthoDB" id="1716531at2759"/>
<evidence type="ECO:0000256" key="7">
    <source>
        <dbReference type="RuleBase" id="RU363059"/>
    </source>
</evidence>
<evidence type="ECO:0000256" key="8">
    <source>
        <dbReference type="SAM" id="MobiDB-lite"/>
    </source>
</evidence>
<keyword evidence="5 7" id="KW-1133">Transmembrane helix</keyword>
<dbReference type="InterPro" id="IPR007599">
    <property type="entry name" value="DER1"/>
</dbReference>
<evidence type="ECO:0000256" key="6">
    <source>
        <dbReference type="ARBA" id="ARBA00023136"/>
    </source>
</evidence>
<proteinExistence type="inferred from homology"/>
<dbReference type="SUPFAM" id="SSF144091">
    <property type="entry name" value="Rhomboid-like"/>
    <property type="match status" value="1"/>
</dbReference>
<dbReference type="STRING" id="48709.A0A1D2NCW5"/>
<accession>A0A1D2NCW5</accession>
<evidence type="ECO:0000313" key="10">
    <source>
        <dbReference type="Proteomes" id="UP000094527"/>
    </source>
</evidence>
<keyword evidence="6 7" id="KW-0472">Membrane</keyword>
<protein>
    <recommendedName>
        <fullName evidence="7">Derlin</fullName>
    </recommendedName>
</protein>
<keyword evidence="4 7" id="KW-0256">Endoplasmic reticulum</keyword>
<evidence type="ECO:0000256" key="3">
    <source>
        <dbReference type="ARBA" id="ARBA00022692"/>
    </source>
</evidence>
<feature type="transmembrane region" description="Helical" evidence="7">
    <location>
        <begin position="99"/>
        <end position="117"/>
    </location>
</feature>
<name>A0A1D2NCW5_ORCCI</name>
<gene>
    <name evidence="9" type="ORF">Ocin01_03578</name>
</gene>
<reference evidence="9 10" key="1">
    <citation type="journal article" date="2016" name="Genome Biol. Evol.">
        <title>Gene Family Evolution Reflects Adaptation to Soil Environmental Stressors in the Genome of the Collembolan Orchesella cincta.</title>
        <authorList>
            <person name="Faddeeva-Vakhrusheva A."/>
            <person name="Derks M.F."/>
            <person name="Anvar S.Y."/>
            <person name="Agamennone V."/>
            <person name="Suring W."/>
            <person name="Smit S."/>
            <person name="van Straalen N.M."/>
            <person name="Roelofs D."/>
        </authorList>
    </citation>
    <scope>NUCLEOTIDE SEQUENCE [LARGE SCALE GENOMIC DNA]</scope>
    <source>
        <tissue evidence="9">Mixed pool</tissue>
    </source>
</reference>
<comment type="similarity">
    <text evidence="2 7">Belongs to the derlin family.</text>
</comment>
<sequence>MDRAGDPGWLRVYLNIPTVTRIFITATILVTLASHFELVSPYDLYLNPALILERHQYWRILTSFLFAGPITFGTVFNLLFMYRYSRILEEHYVQRTSEYCVMVIFLTTVVFILSARFTDMIFLNNSFTHAILYIWCRRNPMTRVAILGLFTFHAHFVPFVLLGLTILTGGPLSSDVVSIAAGHTYYFLEDVFPRQRGGFRILKIPQFLRTLFEAEPMYSEPGPNENIEEQDPNNNLIDGRLAPDVGPLLEENGL</sequence>
<evidence type="ECO:0000313" key="9">
    <source>
        <dbReference type="EMBL" id="ODN03098.1"/>
    </source>
</evidence>
<evidence type="ECO:0000256" key="4">
    <source>
        <dbReference type="ARBA" id="ARBA00022824"/>
    </source>
</evidence>
<feature type="transmembrane region" description="Helical" evidence="7">
    <location>
        <begin position="56"/>
        <end position="79"/>
    </location>
</feature>
<comment type="subcellular location">
    <subcellularLocation>
        <location evidence="1 7">Endoplasmic reticulum membrane</location>
        <topology evidence="1 7">Multi-pass membrane protein</topology>
    </subcellularLocation>
</comment>
<feature type="region of interest" description="Disordered" evidence="8">
    <location>
        <begin position="219"/>
        <end position="246"/>
    </location>
</feature>
<feature type="transmembrane region" description="Helical" evidence="7">
    <location>
        <begin position="144"/>
        <end position="167"/>
    </location>
</feature>
<comment type="function">
    <text evidence="7">May be involved in the degradation of misfolded endoplasmic reticulum (ER) luminal proteins.</text>
</comment>
<dbReference type="InterPro" id="IPR035952">
    <property type="entry name" value="Rhomboid-like_sf"/>
</dbReference>
<evidence type="ECO:0000256" key="1">
    <source>
        <dbReference type="ARBA" id="ARBA00004477"/>
    </source>
</evidence>
<dbReference type="Proteomes" id="UP000094527">
    <property type="component" value="Unassembled WGS sequence"/>
</dbReference>
<evidence type="ECO:0000256" key="2">
    <source>
        <dbReference type="ARBA" id="ARBA00008917"/>
    </source>
</evidence>
<evidence type="ECO:0000256" key="5">
    <source>
        <dbReference type="ARBA" id="ARBA00022989"/>
    </source>
</evidence>
<comment type="caution">
    <text evidence="9">The sequence shown here is derived from an EMBL/GenBank/DDBJ whole genome shotgun (WGS) entry which is preliminary data.</text>
</comment>
<organism evidence="9 10">
    <name type="scientific">Orchesella cincta</name>
    <name type="common">Springtail</name>
    <name type="synonym">Podura cincta</name>
    <dbReference type="NCBI Taxonomy" id="48709"/>
    <lineage>
        <taxon>Eukaryota</taxon>
        <taxon>Metazoa</taxon>
        <taxon>Ecdysozoa</taxon>
        <taxon>Arthropoda</taxon>
        <taxon>Hexapoda</taxon>
        <taxon>Collembola</taxon>
        <taxon>Entomobryomorpha</taxon>
        <taxon>Entomobryoidea</taxon>
        <taxon>Orchesellidae</taxon>
        <taxon>Orchesellinae</taxon>
        <taxon>Orchesella</taxon>
    </lineage>
</organism>
<keyword evidence="3 7" id="KW-0812">Transmembrane</keyword>
<dbReference type="Pfam" id="PF04511">
    <property type="entry name" value="DER1"/>
    <property type="match status" value="1"/>
</dbReference>
<dbReference type="PANTHER" id="PTHR11009">
    <property type="entry name" value="DER1-LIKE PROTEIN, DERLIN"/>
    <property type="match status" value="1"/>
</dbReference>
<keyword evidence="10" id="KW-1185">Reference proteome</keyword>
<dbReference type="GO" id="GO:0006950">
    <property type="term" value="P:response to stress"/>
    <property type="evidence" value="ECO:0007669"/>
    <property type="project" value="UniProtKB-ARBA"/>
</dbReference>
<dbReference type="GO" id="GO:0005789">
    <property type="term" value="C:endoplasmic reticulum membrane"/>
    <property type="evidence" value="ECO:0007669"/>
    <property type="project" value="UniProtKB-SubCell"/>
</dbReference>